<evidence type="ECO:0000313" key="1">
    <source>
        <dbReference type="EMBL" id="KAI5067661.1"/>
    </source>
</evidence>
<dbReference type="InterPro" id="IPR015915">
    <property type="entry name" value="Kelch-typ_b-propeller"/>
</dbReference>
<dbReference type="SUPFAM" id="SSF81383">
    <property type="entry name" value="F-box domain"/>
    <property type="match status" value="1"/>
</dbReference>
<dbReference type="AlphaFoldDB" id="A0A9D4ZCI9"/>
<dbReference type="InterPro" id="IPR050796">
    <property type="entry name" value="SCF_F-box_component"/>
</dbReference>
<dbReference type="InterPro" id="IPR036047">
    <property type="entry name" value="F-box-like_dom_sf"/>
</dbReference>
<sequence>MANVQELTLPLRGLSLSMKLKDPSLLTWENLEEGILERILALLSLRSLSPCLLVCKQWLFIITRSPSFACLHARLHSKRAWFLLYNFPAKNVMLVYDTRAKQSAFFRCLHSAGFRSKVEPLRWEGEQLLATDCGLVFSMSRDCKNFTITNFVTKKNKLLQSPKPAFGRRIHAVGMAYLWPSMSYQVLLCGQAETPGLKKGTGDTPLVTTLYNSLTGLWTVAASVLSPEDFDFSSIPLKWRHCVYTSDGRFYCFLGRTMYFFDTASLTWHKHYSLTPYGDEKPVHLPSNLTDLFCLWKHNEELLVAGNVRSRESKNTTAIWRLSSSVVVNESATFEWEQLSHVLPGECNDPAISQPHLFAWKWRYARGGYVCFMRLQADDSSMGCFEFCIYDLARKDCKVVTNVQAFFIYIQHRELENLAIQPCPYTSP</sequence>
<comment type="caution">
    <text evidence="1">The sequence shown here is derived from an EMBL/GenBank/DDBJ whole genome shotgun (WGS) entry which is preliminary data.</text>
</comment>
<evidence type="ECO:0000313" key="2">
    <source>
        <dbReference type="Proteomes" id="UP000886520"/>
    </source>
</evidence>
<dbReference type="Proteomes" id="UP000886520">
    <property type="component" value="Chromosome 17"/>
</dbReference>
<accession>A0A9D4ZCI9</accession>
<evidence type="ECO:0008006" key="3">
    <source>
        <dbReference type="Google" id="ProtNLM"/>
    </source>
</evidence>
<dbReference type="SUPFAM" id="SSF50965">
    <property type="entry name" value="Galactose oxidase, central domain"/>
    <property type="match status" value="1"/>
</dbReference>
<dbReference type="Gene3D" id="2.120.10.80">
    <property type="entry name" value="Kelch-type beta propeller"/>
    <property type="match status" value="1"/>
</dbReference>
<name>A0A9D4ZCI9_ADICA</name>
<protein>
    <recommendedName>
        <fullName evidence="3">F-box domain-containing protein</fullName>
    </recommendedName>
</protein>
<dbReference type="OrthoDB" id="10576734at2759"/>
<dbReference type="EMBL" id="JABFUD020000017">
    <property type="protein sequence ID" value="KAI5067661.1"/>
    <property type="molecule type" value="Genomic_DNA"/>
</dbReference>
<proteinExistence type="predicted"/>
<dbReference type="InterPro" id="IPR011043">
    <property type="entry name" value="Gal_Oxase/kelch_b-propeller"/>
</dbReference>
<keyword evidence="2" id="KW-1185">Reference proteome</keyword>
<dbReference type="PANTHER" id="PTHR31672">
    <property type="entry name" value="BNACNNG10540D PROTEIN"/>
    <property type="match status" value="1"/>
</dbReference>
<gene>
    <name evidence="1" type="ORF">GOP47_0018189</name>
</gene>
<reference evidence="1" key="1">
    <citation type="submission" date="2021-01" db="EMBL/GenBank/DDBJ databases">
        <title>Adiantum capillus-veneris genome.</title>
        <authorList>
            <person name="Fang Y."/>
            <person name="Liao Q."/>
        </authorList>
    </citation>
    <scope>NUCLEOTIDE SEQUENCE</scope>
    <source>
        <strain evidence="1">H3</strain>
        <tissue evidence="1">Leaf</tissue>
    </source>
</reference>
<organism evidence="1 2">
    <name type="scientific">Adiantum capillus-veneris</name>
    <name type="common">Maidenhair fern</name>
    <dbReference type="NCBI Taxonomy" id="13818"/>
    <lineage>
        <taxon>Eukaryota</taxon>
        <taxon>Viridiplantae</taxon>
        <taxon>Streptophyta</taxon>
        <taxon>Embryophyta</taxon>
        <taxon>Tracheophyta</taxon>
        <taxon>Polypodiopsida</taxon>
        <taxon>Polypodiidae</taxon>
        <taxon>Polypodiales</taxon>
        <taxon>Pteridineae</taxon>
        <taxon>Pteridaceae</taxon>
        <taxon>Vittarioideae</taxon>
        <taxon>Adiantum</taxon>
    </lineage>
</organism>